<proteinExistence type="predicted"/>
<sequence>MRSAWLVINGCDRPNRADGGNHVSANRGANTCRVAQSADGRVLTARAEGGGARQRRATSVMTSGNSHVNMKCGKVPKRVACMRKKSNVVKQASV</sequence>
<organism evidence="2 3">
    <name type="scientific">Eumeta variegata</name>
    <name type="common">Bagworm moth</name>
    <name type="synonym">Eumeta japonica</name>
    <dbReference type="NCBI Taxonomy" id="151549"/>
    <lineage>
        <taxon>Eukaryota</taxon>
        <taxon>Metazoa</taxon>
        <taxon>Ecdysozoa</taxon>
        <taxon>Arthropoda</taxon>
        <taxon>Hexapoda</taxon>
        <taxon>Insecta</taxon>
        <taxon>Pterygota</taxon>
        <taxon>Neoptera</taxon>
        <taxon>Endopterygota</taxon>
        <taxon>Lepidoptera</taxon>
        <taxon>Glossata</taxon>
        <taxon>Ditrysia</taxon>
        <taxon>Tineoidea</taxon>
        <taxon>Psychidae</taxon>
        <taxon>Oiketicinae</taxon>
        <taxon>Eumeta</taxon>
    </lineage>
</organism>
<dbReference type="Proteomes" id="UP000299102">
    <property type="component" value="Unassembled WGS sequence"/>
</dbReference>
<comment type="caution">
    <text evidence="2">The sequence shown here is derived from an EMBL/GenBank/DDBJ whole genome shotgun (WGS) entry which is preliminary data.</text>
</comment>
<accession>A0A4C1ZQL0</accession>
<gene>
    <name evidence="2" type="ORF">EVAR_64357_1</name>
</gene>
<dbReference type="AlphaFoldDB" id="A0A4C1ZQL0"/>
<dbReference type="EMBL" id="BGZK01001966">
    <property type="protein sequence ID" value="GBP88937.1"/>
    <property type="molecule type" value="Genomic_DNA"/>
</dbReference>
<evidence type="ECO:0000313" key="2">
    <source>
        <dbReference type="EMBL" id="GBP88937.1"/>
    </source>
</evidence>
<evidence type="ECO:0000256" key="1">
    <source>
        <dbReference type="SAM" id="MobiDB-lite"/>
    </source>
</evidence>
<name>A0A4C1ZQL0_EUMVA</name>
<feature type="compositionally biased region" description="Polar residues" evidence="1">
    <location>
        <begin position="59"/>
        <end position="68"/>
    </location>
</feature>
<keyword evidence="3" id="KW-1185">Reference proteome</keyword>
<evidence type="ECO:0000313" key="3">
    <source>
        <dbReference type="Proteomes" id="UP000299102"/>
    </source>
</evidence>
<reference evidence="2 3" key="1">
    <citation type="journal article" date="2019" name="Commun. Biol.">
        <title>The bagworm genome reveals a unique fibroin gene that provides high tensile strength.</title>
        <authorList>
            <person name="Kono N."/>
            <person name="Nakamura H."/>
            <person name="Ohtoshi R."/>
            <person name="Tomita M."/>
            <person name="Numata K."/>
            <person name="Arakawa K."/>
        </authorList>
    </citation>
    <scope>NUCLEOTIDE SEQUENCE [LARGE SCALE GENOMIC DNA]</scope>
</reference>
<protein>
    <submittedName>
        <fullName evidence="2">Uncharacterized protein</fullName>
    </submittedName>
</protein>
<feature type="region of interest" description="Disordered" evidence="1">
    <location>
        <begin position="47"/>
        <end position="69"/>
    </location>
</feature>